<protein>
    <submittedName>
        <fullName evidence="4">Membrane protease YdiL (CAAX protease family)</fullName>
    </submittedName>
</protein>
<gene>
    <name evidence="4" type="ORF">FHR32_004020</name>
</gene>
<sequence>MGGADGEAGERTPVGGAVTAGRRVTLAGAVAVLVAANVLNNRLAPRLAPLTSAVATGALLALARRSGLSWSELGFHRRSRGLRIGGALASAVAAVYGAGIAIPATRRFFRDERALSLSTARAFEEALLQVPIGTVLLEEVGFRGVLHALLARSYGPRPAVVVSSALFGLWHVLPAMDMATANPALSGLASGEAPGGGASGDGPRGGGGGDGRPADPRLEVSRVVVGSVAATGLAGAVFCELRRRGGLAAPALLHVATNSLGYLFARLAPAEPFRQGERPVPAPEHPA</sequence>
<evidence type="ECO:0000259" key="3">
    <source>
        <dbReference type="Pfam" id="PF02517"/>
    </source>
</evidence>
<dbReference type="Proteomes" id="UP000534286">
    <property type="component" value="Unassembled WGS sequence"/>
</dbReference>
<keyword evidence="4" id="KW-0645">Protease</keyword>
<dbReference type="GO" id="GO:0004175">
    <property type="term" value="F:endopeptidase activity"/>
    <property type="evidence" value="ECO:0007669"/>
    <property type="project" value="UniProtKB-ARBA"/>
</dbReference>
<name>A0A7W7RX06_9ACTN</name>
<feature type="compositionally biased region" description="Gly residues" evidence="1">
    <location>
        <begin position="193"/>
        <end position="211"/>
    </location>
</feature>
<feature type="domain" description="CAAX prenyl protease 2/Lysostaphin resistance protein A-like" evidence="3">
    <location>
        <begin position="128"/>
        <end position="259"/>
    </location>
</feature>
<feature type="transmembrane region" description="Helical" evidence="2">
    <location>
        <begin position="20"/>
        <end position="40"/>
    </location>
</feature>
<proteinExistence type="predicted"/>
<keyword evidence="4" id="KW-0378">Hydrolase</keyword>
<feature type="transmembrane region" description="Helical" evidence="2">
    <location>
        <begin position="84"/>
        <end position="104"/>
    </location>
</feature>
<keyword evidence="2" id="KW-1133">Transmembrane helix</keyword>
<feature type="region of interest" description="Disordered" evidence="1">
    <location>
        <begin position="190"/>
        <end position="216"/>
    </location>
</feature>
<dbReference type="RefSeq" id="WP_312882483.1">
    <property type="nucleotide sequence ID" value="NZ_BAABEK010000016.1"/>
</dbReference>
<accession>A0A7W7RX06</accession>
<keyword evidence="2" id="KW-0472">Membrane</keyword>
<keyword evidence="5" id="KW-1185">Reference proteome</keyword>
<dbReference type="EMBL" id="JACHJU010000001">
    <property type="protein sequence ID" value="MBB4939715.1"/>
    <property type="molecule type" value="Genomic_DNA"/>
</dbReference>
<dbReference type="PIRSF" id="PIRSF026622">
    <property type="entry name" value="Proteas_026622"/>
    <property type="match status" value="1"/>
</dbReference>
<organism evidence="4 5">
    <name type="scientific">Streptosporangium album</name>
    <dbReference type="NCBI Taxonomy" id="47479"/>
    <lineage>
        <taxon>Bacteria</taxon>
        <taxon>Bacillati</taxon>
        <taxon>Actinomycetota</taxon>
        <taxon>Actinomycetes</taxon>
        <taxon>Streptosporangiales</taxon>
        <taxon>Streptosporangiaceae</taxon>
        <taxon>Streptosporangium</taxon>
    </lineage>
</organism>
<evidence type="ECO:0000313" key="4">
    <source>
        <dbReference type="EMBL" id="MBB4939715.1"/>
    </source>
</evidence>
<evidence type="ECO:0000313" key="5">
    <source>
        <dbReference type="Proteomes" id="UP000534286"/>
    </source>
</evidence>
<dbReference type="InterPro" id="IPR015837">
    <property type="entry name" value="UCP026622_CAAX_protease"/>
</dbReference>
<keyword evidence="2" id="KW-0812">Transmembrane</keyword>
<evidence type="ECO:0000256" key="1">
    <source>
        <dbReference type="SAM" id="MobiDB-lite"/>
    </source>
</evidence>
<dbReference type="GO" id="GO:0080120">
    <property type="term" value="P:CAAX-box protein maturation"/>
    <property type="evidence" value="ECO:0007669"/>
    <property type="project" value="UniProtKB-ARBA"/>
</dbReference>
<reference evidence="4 5" key="1">
    <citation type="submission" date="2020-08" db="EMBL/GenBank/DDBJ databases">
        <title>Sequencing the genomes of 1000 actinobacteria strains.</title>
        <authorList>
            <person name="Klenk H.-P."/>
        </authorList>
    </citation>
    <scope>NUCLEOTIDE SEQUENCE [LARGE SCALE GENOMIC DNA]</scope>
    <source>
        <strain evidence="4 5">DSM 43023</strain>
    </source>
</reference>
<dbReference type="Pfam" id="PF02517">
    <property type="entry name" value="Rce1-like"/>
    <property type="match status" value="1"/>
</dbReference>
<dbReference type="InterPro" id="IPR003675">
    <property type="entry name" value="Rce1/LyrA-like_dom"/>
</dbReference>
<comment type="caution">
    <text evidence="4">The sequence shown here is derived from an EMBL/GenBank/DDBJ whole genome shotgun (WGS) entry which is preliminary data.</text>
</comment>
<dbReference type="AlphaFoldDB" id="A0A7W7RX06"/>
<evidence type="ECO:0000256" key="2">
    <source>
        <dbReference type="SAM" id="Phobius"/>
    </source>
</evidence>
<dbReference type="GO" id="GO:0006508">
    <property type="term" value="P:proteolysis"/>
    <property type="evidence" value="ECO:0007669"/>
    <property type="project" value="UniProtKB-KW"/>
</dbReference>